<dbReference type="InterPro" id="IPR008949">
    <property type="entry name" value="Isoprenoid_synthase_dom_sf"/>
</dbReference>
<protein>
    <submittedName>
        <fullName evidence="5">Family 2 encapsulin nanocompartment cargo protein polyprenyl transferase</fullName>
    </submittedName>
</protein>
<dbReference type="PROSITE" id="PS00444">
    <property type="entry name" value="POLYPRENYL_SYNTHASE_2"/>
    <property type="match status" value="1"/>
</dbReference>
<evidence type="ECO:0000256" key="4">
    <source>
        <dbReference type="SAM" id="MobiDB-lite"/>
    </source>
</evidence>
<dbReference type="SUPFAM" id="SSF48576">
    <property type="entry name" value="Terpenoid synthases"/>
    <property type="match status" value="1"/>
</dbReference>
<accession>A0ABV8F6D3</accession>
<dbReference type="SFLD" id="SFLDG01017">
    <property type="entry name" value="Polyprenyl_Transferase_Like"/>
    <property type="match status" value="1"/>
</dbReference>
<dbReference type="InterPro" id="IPR000092">
    <property type="entry name" value="Polyprenyl_synt"/>
</dbReference>
<dbReference type="Gene3D" id="1.10.600.10">
    <property type="entry name" value="Farnesyl Diphosphate Synthase"/>
    <property type="match status" value="1"/>
</dbReference>
<dbReference type="Proteomes" id="UP001595698">
    <property type="component" value="Unassembled WGS sequence"/>
</dbReference>
<organism evidence="5 6">
    <name type="scientific">Streptosporangium jomthongense</name>
    <dbReference type="NCBI Taxonomy" id="1193683"/>
    <lineage>
        <taxon>Bacteria</taxon>
        <taxon>Bacillati</taxon>
        <taxon>Actinomycetota</taxon>
        <taxon>Actinomycetes</taxon>
        <taxon>Streptosporangiales</taxon>
        <taxon>Streptosporangiaceae</taxon>
        <taxon>Streptosporangium</taxon>
    </lineage>
</organism>
<dbReference type="InterPro" id="IPR033749">
    <property type="entry name" value="Polyprenyl_synt_CS"/>
</dbReference>
<keyword evidence="1" id="KW-0479">Metal-binding</keyword>
<evidence type="ECO:0000313" key="5">
    <source>
        <dbReference type="EMBL" id="MFC3983451.1"/>
    </source>
</evidence>
<reference evidence="6" key="1">
    <citation type="journal article" date="2019" name="Int. J. Syst. Evol. Microbiol.">
        <title>The Global Catalogue of Microorganisms (GCM) 10K type strain sequencing project: providing services to taxonomists for standard genome sequencing and annotation.</title>
        <authorList>
            <consortium name="The Broad Institute Genomics Platform"/>
            <consortium name="The Broad Institute Genome Sequencing Center for Infectious Disease"/>
            <person name="Wu L."/>
            <person name="Ma J."/>
        </authorList>
    </citation>
    <scope>NUCLEOTIDE SEQUENCE [LARGE SCALE GENOMIC DNA]</scope>
    <source>
        <strain evidence="6">TBRC 7912</strain>
    </source>
</reference>
<dbReference type="Pfam" id="PF00348">
    <property type="entry name" value="polyprenyl_synt"/>
    <property type="match status" value="1"/>
</dbReference>
<dbReference type="NCBIfam" id="NF041169">
    <property type="entry name" value="f2_encap_cargo4"/>
    <property type="match status" value="1"/>
</dbReference>
<dbReference type="PANTHER" id="PTHR12001">
    <property type="entry name" value="GERANYLGERANYL PYROPHOSPHATE SYNTHASE"/>
    <property type="match status" value="1"/>
</dbReference>
<name>A0ABV8F6D3_9ACTN</name>
<dbReference type="RefSeq" id="WP_386192622.1">
    <property type="nucleotide sequence ID" value="NZ_JBHSBC010000030.1"/>
</dbReference>
<dbReference type="SFLD" id="SFLDS00005">
    <property type="entry name" value="Isoprenoid_Synthase_Type_I"/>
    <property type="match status" value="1"/>
</dbReference>
<gene>
    <name evidence="5" type="ORF">ACFOYY_25205</name>
</gene>
<keyword evidence="6" id="KW-1185">Reference proteome</keyword>
<dbReference type="EMBL" id="JBHSBC010000030">
    <property type="protein sequence ID" value="MFC3983451.1"/>
    <property type="molecule type" value="Genomic_DNA"/>
</dbReference>
<evidence type="ECO:0000256" key="3">
    <source>
        <dbReference type="RuleBase" id="RU004466"/>
    </source>
</evidence>
<comment type="caution">
    <text evidence="5">The sequence shown here is derived from an EMBL/GenBank/DDBJ whole genome shotgun (WGS) entry which is preliminary data.</text>
</comment>
<dbReference type="GO" id="GO:0016740">
    <property type="term" value="F:transferase activity"/>
    <property type="evidence" value="ECO:0007669"/>
    <property type="project" value="UniProtKB-KW"/>
</dbReference>
<proteinExistence type="inferred from homology"/>
<dbReference type="PANTHER" id="PTHR12001:SF86">
    <property type="entry name" value="GERANYLGERANYL DIPHOSPHATE SYNTHASE"/>
    <property type="match status" value="1"/>
</dbReference>
<feature type="region of interest" description="Disordered" evidence="4">
    <location>
        <begin position="1"/>
        <end position="57"/>
    </location>
</feature>
<evidence type="ECO:0000313" key="6">
    <source>
        <dbReference type="Proteomes" id="UP001595698"/>
    </source>
</evidence>
<keyword evidence="2" id="KW-0460">Magnesium</keyword>
<sequence>MTAVDGGQTADTTADMPDLTGSVTGERPVVTGRRPSAGTATRRDPAAGQAGEGRTAGEVLRWSRDTVEPALRSAIDTLPPSMRHISGYHFGWWDEHGRPTQADSGKAIRPALVLLAAEAVGGTAASALPAAVAVELAHNFSLLHDDVMDGDRTRRHRPTAWSVFGVSPAILAGDSLLALAYDALSAGGHPAVQEATRIFGVTIQELLEGQSADVAFEGRKDVELAECLAMVAGKTGALLGCACALGALSGGGTPEQVERLRSFGADLGLAFQLVDDLLGIWGDPEVTGKPVYSDLRSRKKSLPVVAALASPTPAGRELAGLYHQEDPLTDTDLAHAAELVDAVGGRAWSQEQADELLAGALRHLHEARPVARAAAELRTLARLVTRRDR</sequence>
<dbReference type="PROSITE" id="PS00723">
    <property type="entry name" value="POLYPRENYL_SYNTHASE_1"/>
    <property type="match status" value="1"/>
</dbReference>
<evidence type="ECO:0000256" key="1">
    <source>
        <dbReference type="ARBA" id="ARBA00022723"/>
    </source>
</evidence>
<comment type="similarity">
    <text evidence="3">Belongs to the FPP/GGPP synthase family.</text>
</comment>
<dbReference type="CDD" id="cd00685">
    <property type="entry name" value="Trans_IPPS_HT"/>
    <property type="match status" value="1"/>
</dbReference>
<keyword evidence="3 5" id="KW-0808">Transferase</keyword>
<evidence type="ECO:0000256" key="2">
    <source>
        <dbReference type="ARBA" id="ARBA00022842"/>
    </source>
</evidence>